<evidence type="ECO:0000256" key="2">
    <source>
        <dbReference type="ARBA" id="ARBA00022771"/>
    </source>
</evidence>
<protein>
    <submittedName>
        <fullName evidence="6">CHC2 zinc finger domain-containing protein</fullName>
    </submittedName>
</protein>
<feature type="region of interest" description="Disordered" evidence="4">
    <location>
        <begin position="1865"/>
        <end position="1908"/>
    </location>
</feature>
<dbReference type="PANTHER" id="PTHR30313:SF2">
    <property type="entry name" value="DNA PRIMASE"/>
    <property type="match status" value="1"/>
</dbReference>
<dbReference type="EMBL" id="JAQQBZ010000017">
    <property type="protein sequence ID" value="MFM0595728.1"/>
    <property type="molecule type" value="Genomic_DNA"/>
</dbReference>
<dbReference type="SUPFAM" id="SSF56731">
    <property type="entry name" value="DNA primase core"/>
    <property type="match status" value="1"/>
</dbReference>
<dbReference type="SUPFAM" id="SSF57783">
    <property type="entry name" value="Zinc beta-ribbon"/>
    <property type="match status" value="1"/>
</dbReference>
<dbReference type="InterPro" id="IPR002694">
    <property type="entry name" value="Znf_CHC2"/>
</dbReference>
<organism evidence="6 7">
    <name type="scientific">Paraburkholderia dilworthii</name>
    <dbReference type="NCBI Taxonomy" id="948106"/>
    <lineage>
        <taxon>Bacteria</taxon>
        <taxon>Pseudomonadati</taxon>
        <taxon>Pseudomonadota</taxon>
        <taxon>Betaproteobacteria</taxon>
        <taxon>Burkholderiales</taxon>
        <taxon>Burkholderiaceae</taxon>
        <taxon>Paraburkholderia</taxon>
    </lineage>
</organism>
<dbReference type="InterPro" id="IPR050219">
    <property type="entry name" value="DnaG_primase"/>
</dbReference>
<keyword evidence="2" id="KW-0863">Zinc-finger</keyword>
<dbReference type="Pfam" id="PF13155">
    <property type="entry name" value="Toprim_2"/>
    <property type="match status" value="1"/>
</dbReference>
<dbReference type="Gene3D" id="3.40.1360.10">
    <property type="match status" value="1"/>
</dbReference>
<reference evidence="6 7" key="1">
    <citation type="journal article" date="2024" name="Chem. Sci.">
        <title>Discovery of megapolipeptins by genome mining of a Burkholderiales bacteria collection.</title>
        <authorList>
            <person name="Paulo B.S."/>
            <person name="Recchia M.J.J."/>
            <person name="Lee S."/>
            <person name="Fergusson C.H."/>
            <person name="Romanowski S.B."/>
            <person name="Hernandez A."/>
            <person name="Krull N."/>
            <person name="Liu D.Y."/>
            <person name="Cavanagh H."/>
            <person name="Bos A."/>
            <person name="Gray C.A."/>
            <person name="Murphy B.T."/>
            <person name="Linington R.G."/>
            <person name="Eustaquio A.S."/>
        </authorList>
    </citation>
    <scope>NUCLEOTIDE SEQUENCE [LARGE SCALE GENOMIC DNA]</scope>
    <source>
        <strain evidence="6 7">RL17-335-BIF-A</strain>
    </source>
</reference>
<dbReference type="InterPro" id="IPR000477">
    <property type="entry name" value="RT_dom"/>
</dbReference>
<dbReference type="Gene3D" id="3.90.980.10">
    <property type="entry name" value="DNA primase, catalytic core, N-terminal domain"/>
    <property type="match status" value="1"/>
</dbReference>
<dbReference type="SMART" id="SM00400">
    <property type="entry name" value="ZnF_CHCC"/>
    <property type="match status" value="1"/>
</dbReference>
<dbReference type="InterPro" id="IPR037068">
    <property type="entry name" value="DNA_primase_core_N_sf"/>
</dbReference>
<sequence>MATPSRVAEALGIAVVRRGAHSRCVCPFHEDHDPSLVLYDNSESRPPHYHCYVCGADGDIFDMVRQVRHASFGEAVEWLRSLVGLPQRKSRFGSSGNGRQVAERPVWDGSKQEAFKFAADTYQRNNRDVQLTAWLNSRNLPRDVAVAAGLSYAPERTLTEAVGQKSENVGLSRIEAAMLEEIGLLRRVKRATDSDHLFSSVDARFRDFFFDARVIFPIQSLEGEVIGFAGRAVENIKKDAPKYLYSPGLTKSAVLYRGNAALSQLRVQAEAGSRKEIFVCEGLIDALRLESCGYPSVSILGAQASKEQIAQLRRIADVIAPAGDLLVHIFLDRDKAGVRGSSKLALALAEEGFEADFIWPDSSVLAELGVSQGDEKDPDSLISALGGEWNDAFIRNSIHPTALPVIASGLETIHRVDEVLRDETWEALSIGSRYRAAMRLARNESEAKFLLDLGTRRKLPYQYAWFLDVEKLRSSAATSSTLQKEGYSAEFIADETSRLNVARVLAKSGADRGEVPTDEAAWRRLEAGATAFNIGLRERLQEPTFEPLEPFDAVFVARDFEKLEARLKTMPCPEDLVLQQYMLSDVLTERFDVPRGEDCFSLSIPAVRFYRSKGQTLTTAEDGSATLNSHTLSFAYQIDMDVLEGRAKASNQGMFRPYIECWREFIASLRATANGFDEVYALRLDLKRYYDRLYRSTVRDSLRRPFREAFERLERSDRLEEFAPSFSAQRQNLSDSVVDWFCEQSFGYQYYHPETGRITASEPTLGIPQGPVLSAWLATVALFPLDSELRDVLGKFNSGDEPARAGYARYVDDIFLIADSPQILEELRATVEEVCSRLRLDAVPKGELAPRMTPEEFNELLTEGKALIGSGPAREIGLLQLGDGEAGFETWHDQIQRASALVLLSDRRLYEADTESIKEQVFTALNAHDLRPAELCKAARWIWYAVAKEGHATIQNAWRSYWAMWDEVSERLGPRMKVDVCPWLDPSLYALDGLEQLLRSASAYDRNLSSTAETLRKDSVAALSRLVLVSGFFSEFAFPQANAPKGAGQGVLRLRRMFVQRAVCVRWIARQMLPGAIEVGLSEELDPRLGLSSNELSASLVRAWLTDADGTTSTLDIPANVGSRLEYTSPLRPLFLWLHEAIVLLGRDSGDQRDPLDSIRGKLSEPVVPRPGVVSSDFFRLLYLWKPDLPEDDPVLLALRLDALAALLAVCRVDGLMYCLSRRPHLLGDFGIPLPALPGIPLSHLVLKNPDVGGTHLESVTQIFTGGRPPPSVDYQMATRDDTVSIQPSWVALPMSVDTTRLDGRRALWTSAARTIRDMQPSKVQTFGFHTLQWAADCFEALARVNHELEHDAAELGDGELMEFVPAWPFISASRWAEDSENSDATFSLFGPVVARSHLANFAFSRDGKGRLRAYEVPLADARLWRIGYAVTDALGMVDELERFQALEQEGWSANIGTAQYVLSRLLGRLRGNGQPSTPGFKHSVKPHLTGSTHRALSLLRSFPQSGDPFDEVQFLLAVEAETAGMRLQGDGHSDSARPGVLVSMLNGLAPAVFSRLTARQLEALPELMPVDGPWGTERRVVAAWRLLDRRFSALETRLANGVPDVSRCAWIALRRSVRVAAVSAWVRALVFEIHLAGEATCSACVEVPPEWQIDEPVLAIDTAEINIGALFRDALAPRGRLAITAKITPLGWLALLTNQLNLYGTDATRALMPEARAEQMRSSMTELGRQLGAACPEEELTDDTWPFDACSRIEAIFDEDALESSLALLADIQATLGYTVRNCRSPIWGLAPQSKSFTDEAGRQWSLSRGLIDQIGRDRHVEIDDTDANQRVWTQTTNDDGKLVGVSVLGETFAKTVGTQARGSLFDADAPTSHPGSTEESDETEKQHGGRSAQGAPEQGEISRAEVDTRDYGVATAENGNVEAQESAAQEAEASDNGGGNLSEGATANFPTASGQEFFKNFREMQEGDWRSRRRAKSPGHVRFAFFQFRIDDSYYHPIVDAGFPDSIDSVFCSELDIRLVCGKALAEMASERTGKPSATPTTSPAQRARASLSAVEMENQWDQSRLVPSWNEHRRRRLIDEAIRACHEFGVDVLVLPEYSVRPDTVEWMRERLTNLPNAKLSIIAGTYRLHGTPRDLHFTESFGKIFGAADKQKIFSSSGSSMEKSAYITLLQPITDDVPGAVGVFSRRKKFHSMAMGEFINPSGEPWAPLASVGGLVGAINEARKNVGSMPLDTDQVLSIAKKIRPVDRMAELICSELFASTHPVNHETIRNEYQSLRQRFGVLPGDDDPVLSDIKRLTDALKLDDRVDRRSILVVPACTTRSADYWIYGQSALLAAGLTTVFCAAVLTDPKTGFKGGGSCVIAKSSWSATREKPGHLLTATPYSGWSRGIYYNRPEDVLTRKEQAVVIADIDPVYMNEGKPRPQALPVPVQLVAHLPVVEMLDKGKLEETYTSENGGFPFNSPKWNNLKTVVKIQDLEQVAKSFQYVSEYLETVRPASLVNSKVLLSSGKALAEEAKEMGSYFSEPSGWTNRLSCWSRNWREMPFYGPPPTLIDWLPVDLSPTDSKLPGILVPPWGADFGEQTTQDEHS</sequence>
<gene>
    <name evidence="6" type="ORF">PQQ68_22145</name>
</gene>
<dbReference type="Proteomes" id="UP001629367">
    <property type="component" value="Unassembled WGS sequence"/>
</dbReference>
<keyword evidence="3" id="KW-0862">Zinc</keyword>
<dbReference type="Gene3D" id="3.90.580.10">
    <property type="entry name" value="Zinc finger, CHC2-type domain"/>
    <property type="match status" value="1"/>
</dbReference>
<proteinExistence type="predicted"/>
<feature type="domain" description="Reverse transcriptase" evidence="5">
    <location>
        <begin position="574"/>
        <end position="862"/>
    </location>
</feature>
<dbReference type="Pfam" id="PF01807">
    <property type="entry name" value="Zn_ribbon_DnaG"/>
    <property type="match status" value="1"/>
</dbReference>
<dbReference type="InterPro" id="IPR034151">
    <property type="entry name" value="TOPRIM_DnaG_bac"/>
</dbReference>
<dbReference type="PROSITE" id="PS50878">
    <property type="entry name" value="RT_POL"/>
    <property type="match status" value="1"/>
</dbReference>
<keyword evidence="1" id="KW-0479">Metal-binding</keyword>
<dbReference type="CDD" id="cd03364">
    <property type="entry name" value="TOPRIM_DnaG_primases"/>
    <property type="match status" value="1"/>
</dbReference>
<evidence type="ECO:0000259" key="5">
    <source>
        <dbReference type="PROSITE" id="PS50878"/>
    </source>
</evidence>
<dbReference type="CDD" id="cd01646">
    <property type="entry name" value="RT_Bac_retron_I"/>
    <property type="match status" value="1"/>
</dbReference>
<evidence type="ECO:0000313" key="7">
    <source>
        <dbReference type="Proteomes" id="UP001629367"/>
    </source>
</evidence>
<dbReference type="Pfam" id="PF08275">
    <property type="entry name" value="DNAG_N"/>
    <property type="match status" value="1"/>
</dbReference>
<evidence type="ECO:0000313" key="6">
    <source>
        <dbReference type="EMBL" id="MFM0595728.1"/>
    </source>
</evidence>
<feature type="compositionally biased region" description="Polar residues" evidence="4">
    <location>
        <begin position="1945"/>
        <end position="1955"/>
    </location>
</feature>
<keyword evidence="7" id="KW-1185">Reference proteome</keyword>
<dbReference type="PANTHER" id="PTHR30313">
    <property type="entry name" value="DNA PRIMASE"/>
    <property type="match status" value="1"/>
</dbReference>
<feature type="region of interest" description="Disordered" evidence="4">
    <location>
        <begin position="1924"/>
        <end position="1955"/>
    </location>
</feature>
<dbReference type="InterPro" id="IPR036977">
    <property type="entry name" value="DNA_primase_Znf_CHC2"/>
</dbReference>
<comment type="caution">
    <text evidence="6">The sequence shown here is derived from an EMBL/GenBank/DDBJ whole genome shotgun (WGS) entry which is preliminary data.</text>
</comment>
<evidence type="ECO:0000256" key="3">
    <source>
        <dbReference type="ARBA" id="ARBA00022833"/>
    </source>
</evidence>
<feature type="compositionally biased region" description="Low complexity" evidence="4">
    <location>
        <begin position="1924"/>
        <end position="1933"/>
    </location>
</feature>
<dbReference type="InterPro" id="IPR013264">
    <property type="entry name" value="DNAG_N"/>
</dbReference>
<name>A0ABW9DBW9_9BURK</name>
<evidence type="ECO:0000256" key="4">
    <source>
        <dbReference type="SAM" id="MobiDB-lite"/>
    </source>
</evidence>
<evidence type="ECO:0000256" key="1">
    <source>
        <dbReference type="ARBA" id="ARBA00022723"/>
    </source>
</evidence>
<accession>A0ABW9DBW9</accession>